<dbReference type="Pfam" id="PF01967">
    <property type="entry name" value="MoaC"/>
    <property type="match status" value="1"/>
</dbReference>
<keyword evidence="5 6" id="KW-0456">Lyase</keyword>
<dbReference type="CDD" id="cd01420">
    <property type="entry name" value="MoaC_PE"/>
    <property type="match status" value="1"/>
</dbReference>
<accession>A0A413F7H7</accession>
<gene>
    <name evidence="6 8" type="primary">moaC</name>
    <name evidence="8" type="ORF">DWV29_26295</name>
</gene>
<evidence type="ECO:0000313" key="8">
    <source>
        <dbReference type="EMBL" id="RGX21675.1"/>
    </source>
</evidence>
<dbReference type="PANTHER" id="PTHR22960">
    <property type="entry name" value="MOLYBDOPTERIN COFACTOR SYNTHESIS PROTEIN A"/>
    <property type="match status" value="1"/>
</dbReference>
<dbReference type="Proteomes" id="UP000283880">
    <property type="component" value="Unassembled WGS sequence"/>
</dbReference>
<dbReference type="NCBIfam" id="TIGR00581">
    <property type="entry name" value="moaC"/>
    <property type="match status" value="1"/>
</dbReference>
<reference evidence="8 9" key="1">
    <citation type="submission" date="2018-08" db="EMBL/GenBank/DDBJ databases">
        <title>A genome reference for cultivated species of the human gut microbiota.</title>
        <authorList>
            <person name="Zou Y."/>
            <person name="Xue W."/>
            <person name="Luo G."/>
        </authorList>
    </citation>
    <scope>NUCLEOTIDE SEQUENCE [LARGE SCALE GENOMIC DNA]</scope>
    <source>
        <strain evidence="8 9">AF04-15</strain>
    </source>
</reference>
<dbReference type="InterPro" id="IPR036522">
    <property type="entry name" value="MoaC_sf"/>
</dbReference>
<evidence type="ECO:0000256" key="3">
    <source>
        <dbReference type="ARBA" id="ARBA00012575"/>
    </source>
</evidence>
<evidence type="ECO:0000313" key="9">
    <source>
        <dbReference type="Proteomes" id="UP000283880"/>
    </source>
</evidence>
<dbReference type="InterPro" id="IPR023045">
    <property type="entry name" value="MoaC"/>
</dbReference>
<dbReference type="GO" id="GO:0061799">
    <property type="term" value="F:cyclic pyranopterin monophosphate synthase activity"/>
    <property type="evidence" value="ECO:0007669"/>
    <property type="project" value="UniProtKB-UniRule"/>
</dbReference>
<evidence type="ECO:0000256" key="4">
    <source>
        <dbReference type="ARBA" id="ARBA00023150"/>
    </source>
</evidence>
<dbReference type="UniPathway" id="UPA00344"/>
<dbReference type="HAMAP" id="MF_01224_B">
    <property type="entry name" value="MoaC_B"/>
    <property type="match status" value="1"/>
</dbReference>
<sequence>MEFTHFDEQGNARMVDVGDKADTKREAVARGTIFMSPQCLDMVSRGTMAKGDVLGVARVAGIMGAKRTSDLIPLCHILNLTKLNVDFTIKKEINGIEAVCTARTTGKTGVEMEALTGVTVALLTIYDMCKAVDKSMEIGNVYLEHKSGGKSGDFHNPRHNGEQVL</sequence>
<dbReference type="EC" id="4.6.1.17" evidence="3 6"/>
<evidence type="ECO:0000256" key="2">
    <source>
        <dbReference type="ARBA" id="ARBA00005046"/>
    </source>
</evidence>
<dbReference type="Gene3D" id="3.30.70.640">
    <property type="entry name" value="Molybdopterin cofactor biosynthesis C (MoaC) domain"/>
    <property type="match status" value="1"/>
</dbReference>
<evidence type="ECO:0000256" key="6">
    <source>
        <dbReference type="HAMAP-Rule" id="MF_01224"/>
    </source>
</evidence>
<name>A0A413F7H7_9FIRM</name>
<evidence type="ECO:0000259" key="7">
    <source>
        <dbReference type="Pfam" id="PF01967"/>
    </source>
</evidence>
<dbReference type="NCBIfam" id="NF006870">
    <property type="entry name" value="PRK09364.1"/>
    <property type="match status" value="1"/>
</dbReference>
<feature type="active site" evidence="6">
    <location>
        <position position="127"/>
    </location>
</feature>
<proteinExistence type="inferred from homology"/>
<comment type="caution">
    <text evidence="8">The sequence shown here is derived from an EMBL/GenBank/DDBJ whole genome shotgun (WGS) entry which is preliminary data.</text>
</comment>
<feature type="domain" description="Molybdopterin cofactor biosynthesis C (MoaC)" evidence="7">
    <location>
        <begin position="14"/>
        <end position="149"/>
    </location>
</feature>
<dbReference type="GO" id="GO:0006777">
    <property type="term" value="P:Mo-molybdopterin cofactor biosynthetic process"/>
    <property type="evidence" value="ECO:0007669"/>
    <property type="project" value="UniProtKB-UniRule"/>
</dbReference>
<comment type="subunit">
    <text evidence="6">Homohexamer; trimer of dimers.</text>
</comment>
<protein>
    <recommendedName>
        <fullName evidence="3 6">Cyclic pyranopterin monophosphate synthase</fullName>
        <ecNumber evidence="3 6">4.6.1.17</ecNumber>
    </recommendedName>
    <alternativeName>
        <fullName evidence="6">Molybdenum cofactor biosynthesis protein C</fullName>
    </alternativeName>
</protein>
<dbReference type="EMBL" id="QSBM01000030">
    <property type="protein sequence ID" value="RGX21675.1"/>
    <property type="molecule type" value="Genomic_DNA"/>
</dbReference>
<evidence type="ECO:0000256" key="1">
    <source>
        <dbReference type="ARBA" id="ARBA00001637"/>
    </source>
</evidence>
<dbReference type="InterPro" id="IPR050105">
    <property type="entry name" value="MoCo_biosynth_MoaA/MoaC"/>
</dbReference>
<comment type="pathway">
    <text evidence="2 6">Cofactor biosynthesis; molybdopterin biosynthesis.</text>
</comment>
<dbReference type="OrthoDB" id="9794429at2"/>
<comment type="function">
    <text evidence="6">Catalyzes the conversion of (8S)-3',8-cyclo-7,8-dihydroguanosine 5'-triphosphate to cyclic pyranopterin monophosphate (cPMP).</text>
</comment>
<organism evidence="8 9">
    <name type="scientific">Enterocloster asparagiformis</name>
    <dbReference type="NCBI Taxonomy" id="333367"/>
    <lineage>
        <taxon>Bacteria</taxon>
        <taxon>Bacillati</taxon>
        <taxon>Bacillota</taxon>
        <taxon>Clostridia</taxon>
        <taxon>Lachnospirales</taxon>
        <taxon>Lachnospiraceae</taxon>
        <taxon>Enterocloster</taxon>
    </lineage>
</organism>
<dbReference type="RefSeq" id="WP_007712808.1">
    <property type="nucleotide sequence ID" value="NZ_BAABXR010000001.1"/>
</dbReference>
<feature type="binding site" evidence="6">
    <location>
        <begin position="112"/>
        <end position="113"/>
    </location>
    <ligand>
        <name>substrate</name>
    </ligand>
</feature>
<dbReference type="AlphaFoldDB" id="A0A413F7H7"/>
<evidence type="ECO:0000256" key="5">
    <source>
        <dbReference type="ARBA" id="ARBA00023239"/>
    </source>
</evidence>
<keyword evidence="4 6" id="KW-0501">Molybdenum cofactor biosynthesis</keyword>
<dbReference type="InterPro" id="IPR002820">
    <property type="entry name" value="Mopterin_CF_biosynth-C_dom"/>
</dbReference>
<comment type="similarity">
    <text evidence="6">Belongs to the MoaC family.</text>
</comment>
<feature type="binding site" evidence="6">
    <location>
        <begin position="74"/>
        <end position="76"/>
    </location>
    <ligand>
        <name>substrate</name>
    </ligand>
</feature>
<comment type="catalytic activity">
    <reaction evidence="1 6">
        <text>(8S)-3',8-cyclo-7,8-dihydroguanosine 5'-triphosphate = cyclic pyranopterin phosphate + diphosphate</text>
        <dbReference type="Rhea" id="RHEA:49580"/>
        <dbReference type="ChEBI" id="CHEBI:33019"/>
        <dbReference type="ChEBI" id="CHEBI:59648"/>
        <dbReference type="ChEBI" id="CHEBI:131766"/>
        <dbReference type="EC" id="4.6.1.17"/>
    </reaction>
</comment>
<dbReference type="InterPro" id="IPR047594">
    <property type="entry name" value="MoaC_bact/euk"/>
</dbReference>
<dbReference type="SUPFAM" id="SSF55040">
    <property type="entry name" value="Molybdenum cofactor biosynthesis protein C, MoaC"/>
    <property type="match status" value="1"/>
</dbReference>